<keyword evidence="3" id="KW-1185">Reference proteome</keyword>
<organism evidence="2 3">
    <name type="scientific">Bernardetia litoralis (strain ATCC 23117 / DSM 6794 / NBRC 15988 / NCIMB 1366 / Fx l1 / Sio-4)</name>
    <name type="common">Flexibacter litoralis</name>
    <dbReference type="NCBI Taxonomy" id="880071"/>
    <lineage>
        <taxon>Bacteria</taxon>
        <taxon>Pseudomonadati</taxon>
        <taxon>Bacteroidota</taxon>
        <taxon>Cytophagia</taxon>
        <taxon>Cytophagales</taxon>
        <taxon>Bernardetiaceae</taxon>
        <taxon>Bernardetia</taxon>
    </lineage>
</organism>
<accession>I4AFV6</accession>
<dbReference type="KEGG" id="fli:Fleli_0361"/>
<dbReference type="RefSeq" id="WP_014796303.1">
    <property type="nucleotide sequence ID" value="NC_018018.1"/>
</dbReference>
<protein>
    <recommendedName>
        <fullName evidence="4">Outer membrane protein beta-barrel domain-containing protein</fullName>
    </recommendedName>
</protein>
<sequence length="277" mass="31971" precursor="true">MKAILIVVFFMLMPCMGFAQTDLSPINKSISKGRMYFYWGYNRGWFTNSDIHFKGSNYDFTLKDVVAKDRQSKLAADPYLKLNKLTIPQYNLRIGYYLTENWDISFGIDHMKYVMQQDQTVEINGYIHNTSSNYNADYSNNDIQLTGDFLKFEHTDGLNYVNVEVRHSNLLFDFNKIKISLNEGLGIGFLYPRTNTTLLGQQRHDDFHVAGYGIGGVVGARVAFFNKFFIQSEFKGGYINLPDVETTYSELDKAKQMFFFSQLNIVFGGIINLHKKK</sequence>
<dbReference type="AlphaFoldDB" id="I4AFV6"/>
<dbReference type="STRING" id="880071.Fleli_0361"/>
<dbReference type="HOGENOM" id="CLU_079006_0_0_10"/>
<reference evidence="3" key="1">
    <citation type="submission" date="2012-06" db="EMBL/GenBank/DDBJ databases">
        <title>The complete genome of Flexibacter litoralis DSM 6794.</title>
        <authorList>
            <person name="Lucas S."/>
            <person name="Copeland A."/>
            <person name="Lapidus A."/>
            <person name="Glavina del Rio T."/>
            <person name="Dalin E."/>
            <person name="Tice H."/>
            <person name="Bruce D."/>
            <person name="Goodwin L."/>
            <person name="Pitluck S."/>
            <person name="Peters L."/>
            <person name="Ovchinnikova G."/>
            <person name="Lu M."/>
            <person name="Kyrpides N."/>
            <person name="Mavromatis K."/>
            <person name="Ivanova N."/>
            <person name="Brettin T."/>
            <person name="Detter J.C."/>
            <person name="Han C."/>
            <person name="Larimer F."/>
            <person name="Land M."/>
            <person name="Hauser L."/>
            <person name="Markowitz V."/>
            <person name="Cheng J.-F."/>
            <person name="Hugenholtz P."/>
            <person name="Woyke T."/>
            <person name="Wu D."/>
            <person name="Spring S."/>
            <person name="Lang E."/>
            <person name="Kopitz M."/>
            <person name="Brambilla E."/>
            <person name="Klenk H.-P."/>
            <person name="Eisen J.A."/>
        </authorList>
    </citation>
    <scope>NUCLEOTIDE SEQUENCE [LARGE SCALE GENOMIC DNA]</scope>
    <source>
        <strain evidence="3">ATCC 23117 / DSM 6794 / NBRC 15988 / NCIMB 1366 / Sio-4</strain>
    </source>
</reference>
<feature type="chain" id="PRO_5003685207" description="Outer membrane protein beta-barrel domain-containing protein" evidence="1">
    <location>
        <begin position="20"/>
        <end position="277"/>
    </location>
</feature>
<keyword evidence="1" id="KW-0732">Signal</keyword>
<feature type="signal peptide" evidence="1">
    <location>
        <begin position="1"/>
        <end position="19"/>
    </location>
</feature>
<dbReference type="eggNOG" id="ENOG502Z8RB">
    <property type="taxonomic scope" value="Bacteria"/>
</dbReference>
<proteinExistence type="predicted"/>
<dbReference type="PATRIC" id="fig|880071.3.peg.345"/>
<evidence type="ECO:0000313" key="2">
    <source>
        <dbReference type="EMBL" id="AFM02841.1"/>
    </source>
</evidence>
<dbReference type="EMBL" id="CP003345">
    <property type="protein sequence ID" value="AFM02841.1"/>
    <property type="molecule type" value="Genomic_DNA"/>
</dbReference>
<name>I4AFV6_BERLS</name>
<evidence type="ECO:0008006" key="4">
    <source>
        <dbReference type="Google" id="ProtNLM"/>
    </source>
</evidence>
<gene>
    <name evidence="2" type="ordered locus">Fleli_0361</name>
</gene>
<dbReference type="Proteomes" id="UP000006054">
    <property type="component" value="Chromosome"/>
</dbReference>
<evidence type="ECO:0000256" key="1">
    <source>
        <dbReference type="SAM" id="SignalP"/>
    </source>
</evidence>
<evidence type="ECO:0000313" key="3">
    <source>
        <dbReference type="Proteomes" id="UP000006054"/>
    </source>
</evidence>